<protein>
    <submittedName>
        <fullName evidence="1">Uncharacterized protein</fullName>
    </submittedName>
</protein>
<evidence type="ECO:0000313" key="2">
    <source>
        <dbReference type="Proteomes" id="UP001596990"/>
    </source>
</evidence>
<dbReference type="EMBL" id="JBHTKL010000005">
    <property type="protein sequence ID" value="MFD1019996.1"/>
    <property type="molecule type" value="Genomic_DNA"/>
</dbReference>
<comment type="caution">
    <text evidence="1">The sequence shown here is derived from an EMBL/GenBank/DDBJ whole genome shotgun (WGS) entry which is preliminary data.</text>
</comment>
<evidence type="ECO:0000313" key="1">
    <source>
        <dbReference type="EMBL" id="MFD1019996.1"/>
    </source>
</evidence>
<accession>A0ABW3L1P8</accession>
<name>A0ABW3L1P8_9BACI</name>
<reference evidence="2" key="1">
    <citation type="journal article" date="2019" name="Int. J. Syst. Evol. Microbiol.">
        <title>The Global Catalogue of Microorganisms (GCM) 10K type strain sequencing project: providing services to taxonomists for standard genome sequencing and annotation.</title>
        <authorList>
            <consortium name="The Broad Institute Genomics Platform"/>
            <consortium name="The Broad Institute Genome Sequencing Center for Infectious Disease"/>
            <person name="Wu L."/>
            <person name="Ma J."/>
        </authorList>
    </citation>
    <scope>NUCLEOTIDE SEQUENCE [LARGE SCALE GENOMIC DNA]</scope>
    <source>
        <strain evidence="2">CCUG 56607</strain>
    </source>
</reference>
<gene>
    <name evidence="1" type="ORF">ACFQ2J_12490</name>
</gene>
<proteinExistence type="predicted"/>
<sequence length="83" mass="9929">MKLKDQLLEKGYDVIDILVIDENQEQNTIPDITLHKVNDLEYKLFIEPESIEYHLEEENPYFTAKQREEDGESLLVKCFVIEW</sequence>
<organism evidence="1 2">
    <name type="scientific">Thalassobacillus hwangdonensis</name>
    <dbReference type="NCBI Taxonomy" id="546108"/>
    <lineage>
        <taxon>Bacteria</taxon>
        <taxon>Bacillati</taxon>
        <taxon>Bacillota</taxon>
        <taxon>Bacilli</taxon>
        <taxon>Bacillales</taxon>
        <taxon>Bacillaceae</taxon>
        <taxon>Thalassobacillus</taxon>
    </lineage>
</organism>
<keyword evidence="2" id="KW-1185">Reference proteome</keyword>
<dbReference type="RefSeq" id="WP_386060821.1">
    <property type="nucleotide sequence ID" value="NZ_JBHTKL010000005.1"/>
</dbReference>
<dbReference type="Proteomes" id="UP001596990">
    <property type="component" value="Unassembled WGS sequence"/>
</dbReference>